<dbReference type="SUPFAM" id="SSF51735">
    <property type="entry name" value="NAD(P)-binding Rossmann-fold domains"/>
    <property type="match status" value="1"/>
</dbReference>
<dbReference type="InterPro" id="IPR006115">
    <property type="entry name" value="6PGDH_NADP-bd"/>
</dbReference>
<protein>
    <submittedName>
        <fullName evidence="6">3-hydroxyisobutyrate dehydrogenase</fullName>
    </submittedName>
</protein>
<sequence length="285" mass="29805">MKVAFIGLGAIGLPMAGQIKKAGHTVAGVELSEAGQVAAEAQGIQATADWRVAVDADAVVVMVATPSQLAALVQQFDEVRQRQHWIIMSTVGPAAVREQARKLEAKGAVVVDAPVTGGVARAQTGSLLIFASGSERAIAYVQPVLSAMGQVKAAGVKIGDGQAIKVVNQHLCSVHLVAAAEALSLARSLQLDQAHVLDLVQHGAGGSWMLSDRGPRMLEGTDTRVTSMVDIFVKDSGLVAEAAKACSAEVPLLDIAHTRFLQASETGLGRRDDSRVIETWEHQTA</sequence>
<evidence type="ECO:0000256" key="2">
    <source>
        <dbReference type="ARBA" id="ARBA00023027"/>
    </source>
</evidence>
<evidence type="ECO:0000259" key="5">
    <source>
        <dbReference type="Pfam" id="PF14833"/>
    </source>
</evidence>
<dbReference type="InterPro" id="IPR036291">
    <property type="entry name" value="NAD(P)-bd_dom_sf"/>
</dbReference>
<dbReference type="AlphaFoldDB" id="A0A231GQ05"/>
<dbReference type="PIRSF" id="PIRSF000103">
    <property type="entry name" value="HIBADH"/>
    <property type="match status" value="1"/>
</dbReference>
<dbReference type="GO" id="GO:0051287">
    <property type="term" value="F:NAD binding"/>
    <property type="evidence" value="ECO:0007669"/>
    <property type="project" value="InterPro"/>
</dbReference>
<keyword evidence="7" id="KW-1185">Reference proteome</keyword>
<dbReference type="InterPro" id="IPR008927">
    <property type="entry name" value="6-PGluconate_DH-like_C_sf"/>
</dbReference>
<feature type="domain" description="6-phosphogluconate dehydrogenase NADP-binding" evidence="4">
    <location>
        <begin position="2"/>
        <end position="150"/>
    </location>
</feature>
<dbReference type="PANTHER" id="PTHR43060:SF15">
    <property type="entry name" value="3-HYDROXYISOBUTYRATE DEHYDROGENASE-LIKE 1, MITOCHONDRIAL-RELATED"/>
    <property type="match status" value="1"/>
</dbReference>
<organism evidence="6 7">
    <name type="scientific">Pseudomonas jessenii</name>
    <dbReference type="NCBI Taxonomy" id="77298"/>
    <lineage>
        <taxon>Bacteria</taxon>
        <taxon>Pseudomonadati</taxon>
        <taxon>Pseudomonadota</taxon>
        <taxon>Gammaproteobacteria</taxon>
        <taxon>Pseudomonadales</taxon>
        <taxon>Pseudomonadaceae</taxon>
        <taxon>Pseudomonas</taxon>
    </lineage>
</organism>
<dbReference type="InterPro" id="IPR029154">
    <property type="entry name" value="HIBADH-like_NADP-bd"/>
</dbReference>
<dbReference type="Gene3D" id="1.10.1040.10">
    <property type="entry name" value="N-(1-d-carboxylethyl)-l-norvaline Dehydrogenase, domain 2"/>
    <property type="match status" value="1"/>
</dbReference>
<dbReference type="EMBL" id="FNTC01000002">
    <property type="protein sequence ID" value="SEC48618.1"/>
    <property type="molecule type" value="Genomic_DNA"/>
</dbReference>
<feature type="active site" evidence="3">
    <location>
        <position position="165"/>
    </location>
</feature>
<evidence type="ECO:0000256" key="3">
    <source>
        <dbReference type="PIRSR" id="PIRSR000103-1"/>
    </source>
</evidence>
<dbReference type="RefSeq" id="WP_090455905.1">
    <property type="nucleotide sequence ID" value="NZ_FNTC01000002.1"/>
</dbReference>
<proteinExistence type="predicted"/>
<dbReference type="GO" id="GO:0050661">
    <property type="term" value="F:NADP binding"/>
    <property type="evidence" value="ECO:0007669"/>
    <property type="project" value="InterPro"/>
</dbReference>
<evidence type="ECO:0000259" key="4">
    <source>
        <dbReference type="Pfam" id="PF03446"/>
    </source>
</evidence>
<dbReference type="InterPro" id="IPR013328">
    <property type="entry name" value="6PGD_dom2"/>
</dbReference>
<dbReference type="Pfam" id="PF14833">
    <property type="entry name" value="NAD_binding_11"/>
    <property type="match status" value="1"/>
</dbReference>
<dbReference type="GO" id="GO:0016491">
    <property type="term" value="F:oxidoreductase activity"/>
    <property type="evidence" value="ECO:0007669"/>
    <property type="project" value="UniProtKB-KW"/>
</dbReference>
<dbReference type="Proteomes" id="UP000198542">
    <property type="component" value="Unassembled WGS sequence"/>
</dbReference>
<keyword evidence="2" id="KW-0520">NAD</keyword>
<keyword evidence="1" id="KW-0560">Oxidoreductase</keyword>
<dbReference type="PANTHER" id="PTHR43060">
    <property type="entry name" value="3-HYDROXYISOBUTYRATE DEHYDROGENASE-LIKE 1, MITOCHONDRIAL-RELATED"/>
    <property type="match status" value="1"/>
</dbReference>
<evidence type="ECO:0000313" key="7">
    <source>
        <dbReference type="Proteomes" id="UP000198542"/>
    </source>
</evidence>
<name>A0A231GQ05_PSEJE</name>
<accession>A0A231GQ05</accession>
<gene>
    <name evidence="6" type="ORF">SAMN04490187_4555</name>
</gene>
<dbReference type="SUPFAM" id="SSF48179">
    <property type="entry name" value="6-phosphogluconate dehydrogenase C-terminal domain-like"/>
    <property type="match status" value="1"/>
</dbReference>
<dbReference type="InterPro" id="IPR015815">
    <property type="entry name" value="HIBADH-related"/>
</dbReference>
<dbReference type="Gene3D" id="3.40.50.720">
    <property type="entry name" value="NAD(P)-binding Rossmann-like Domain"/>
    <property type="match status" value="1"/>
</dbReference>
<reference evidence="7" key="1">
    <citation type="submission" date="2016-10" db="EMBL/GenBank/DDBJ databases">
        <authorList>
            <person name="Varghese N."/>
            <person name="Submissions S."/>
        </authorList>
    </citation>
    <scope>NUCLEOTIDE SEQUENCE [LARGE SCALE GENOMIC DNA]</scope>
    <source>
        <strain evidence="7">BS3660</strain>
    </source>
</reference>
<feature type="domain" description="3-hydroxyisobutyrate dehydrogenase-like NAD-binding" evidence="5">
    <location>
        <begin position="159"/>
        <end position="278"/>
    </location>
</feature>
<evidence type="ECO:0000256" key="1">
    <source>
        <dbReference type="ARBA" id="ARBA00023002"/>
    </source>
</evidence>
<evidence type="ECO:0000313" key="6">
    <source>
        <dbReference type="EMBL" id="SEC48618.1"/>
    </source>
</evidence>
<dbReference type="Pfam" id="PF03446">
    <property type="entry name" value="NAD_binding_2"/>
    <property type="match status" value="1"/>
</dbReference>